<gene>
    <name evidence="1" type="ORF">QR98_0045380</name>
</gene>
<comment type="caution">
    <text evidence="1">The sequence shown here is derived from an EMBL/GenBank/DDBJ whole genome shotgun (WGS) entry which is preliminary data.</text>
</comment>
<evidence type="ECO:0000313" key="1">
    <source>
        <dbReference type="EMBL" id="KPM06065.1"/>
    </source>
</evidence>
<accession>A0A132A613</accession>
<organism evidence="1 2">
    <name type="scientific">Sarcoptes scabiei</name>
    <name type="common">Itch mite</name>
    <name type="synonym">Acarus scabiei</name>
    <dbReference type="NCBI Taxonomy" id="52283"/>
    <lineage>
        <taxon>Eukaryota</taxon>
        <taxon>Metazoa</taxon>
        <taxon>Ecdysozoa</taxon>
        <taxon>Arthropoda</taxon>
        <taxon>Chelicerata</taxon>
        <taxon>Arachnida</taxon>
        <taxon>Acari</taxon>
        <taxon>Acariformes</taxon>
        <taxon>Sarcoptiformes</taxon>
        <taxon>Astigmata</taxon>
        <taxon>Psoroptidia</taxon>
        <taxon>Sarcoptoidea</taxon>
        <taxon>Sarcoptidae</taxon>
        <taxon>Sarcoptinae</taxon>
        <taxon>Sarcoptes</taxon>
    </lineage>
</organism>
<name>A0A132A613_SARSC</name>
<dbReference type="EMBL" id="JXLN01010639">
    <property type="protein sequence ID" value="KPM06065.1"/>
    <property type="molecule type" value="Genomic_DNA"/>
</dbReference>
<dbReference type="Proteomes" id="UP000616769">
    <property type="component" value="Unassembled WGS sequence"/>
</dbReference>
<evidence type="ECO:0000313" key="2">
    <source>
        <dbReference type="Proteomes" id="UP000616769"/>
    </source>
</evidence>
<dbReference type="AlphaFoldDB" id="A0A132A613"/>
<proteinExistence type="predicted"/>
<dbReference type="VEuPathDB" id="VectorBase:SSCA010140"/>
<reference evidence="1 2" key="1">
    <citation type="journal article" date="2015" name="Parasit. Vectors">
        <title>Draft genome of the scabies mite.</title>
        <authorList>
            <person name="Rider S.D.Jr."/>
            <person name="Morgan M.S."/>
            <person name="Arlian L.G."/>
        </authorList>
    </citation>
    <scope>NUCLEOTIDE SEQUENCE [LARGE SCALE GENOMIC DNA]</scope>
    <source>
        <strain evidence="1">Arlian Lab</strain>
    </source>
</reference>
<protein>
    <submittedName>
        <fullName evidence="1">Uncharacterized protein</fullName>
    </submittedName>
</protein>
<sequence length="65" mass="7121">MAAPSIDSVQRIHPNKAIHPMSVDIVVYVCVVVYVAAIVFVVVFVVCGDADDGENNDRNCSRFVR</sequence>